<evidence type="ECO:0000256" key="1">
    <source>
        <dbReference type="SAM" id="Phobius"/>
    </source>
</evidence>
<feature type="transmembrane region" description="Helical" evidence="1">
    <location>
        <begin position="166"/>
        <end position="184"/>
    </location>
</feature>
<proteinExistence type="predicted"/>
<protein>
    <recommendedName>
        <fullName evidence="4">Type IV secretion system protein</fullName>
    </recommendedName>
</protein>
<dbReference type="Proteomes" id="UP000306038">
    <property type="component" value="Unassembled WGS sequence"/>
</dbReference>
<evidence type="ECO:0008006" key="4">
    <source>
        <dbReference type="Google" id="ProtNLM"/>
    </source>
</evidence>
<feature type="transmembrane region" description="Helical" evidence="1">
    <location>
        <begin position="190"/>
        <end position="215"/>
    </location>
</feature>
<dbReference type="EMBL" id="SDLV01000031">
    <property type="protein sequence ID" value="THV57562.1"/>
    <property type="molecule type" value="Genomic_DNA"/>
</dbReference>
<feature type="transmembrane region" description="Helical" evidence="1">
    <location>
        <begin position="28"/>
        <end position="45"/>
    </location>
</feature>
<organism evidence="2 3">
    <name type="scientific">Chryseobacterium candidae</name>
    <dbReference type="NCBI Taxonomy" id="1978493"/>
    <lineage>
        <taxon>Bacteria</taxon>
        <taxon>Pseudomonadati</taxon>
        <taxon>Bacteroidota</taxon>
        <taxon>Flavobacteriia</taxon>
        <taxon>Flavobacteriales</taxon>
        <taxon>Weeksellaceae</taxon>
        <taxon>Chryseobacterium group</taxon>
        <taxon>Chryseobacterium</taxon>
    </lineage>
</organism>
<feature type="transmembrane region" description="Helical" evidence="1">
    <location>
        <begin position="222"/>
        <end position="240"/>
    </location>
</feature>
<keyword evidence="1" id="KW-0472">Membrane</keyword>
<accession>A0ABY2R4P2</accession>
<evidence type="ECO:0000313" key="2">
    <source>
        <dbReference type="EMBL" id="THV57562.1"/>
    </source>
</evidence>
<keyword evidence="1" id="KW-0812">Transmembrane</keyword>
<feature type="transmembrane region" description="Helical" evidence="1">
    <location>
        <begin position="65"/>
        <end position="83"/>
    </location>
</feature>
<keyword evidence="1" id="KW-1133">Transmembrane helix</keyword>
<dbReference type="RefSeq" id="WP_136522743.1">
    <property type="nucleotide sequence ID" value="NZ_SDLV01000031.1"/>
</dbReference>
<comment type="caution">
    <text evidence="2">The sequence shown here is derived from an EMBL/GenBank/DDBJ whole genome shotgun (WGS) entry which is preliminary data.</text>
</comment>
<evidence type="ECO:0000313" key="3">
    <source>
        <dbReference type="Proteomes" id="UP000306038"/>
    </source>
</evidence>
<keyword evidence="3" id="KW-1185">Reference proteome</keyword>
<reference evidence="2 3" key="1">
    <citation type="submission" date="2019-01" db="EMBL/GenBank/DDBJ databases">
        <authorList>
            <person name="B I."/>
            <person name="Ch S."/>
            <person name="Ch V.R."/>
        </authorList>
    </citation>
    <scope>NUCLEOTIDE SEQUENCE [LARGE SCALE GENOMIC DNA]</scope>
    <source>
        <strain evidence="2 3">JC507</strain>
    </source>
</reference>
<sequence length="288" mass="32421">MTIDEILNQYRSILQTRFDLFISESKPYVFLIAVTFTFVFVGYKVMKSMSDPDEKIGRDTLLRPILTFMAITLYIPLVKLLLFDTVDILTEIVKNGAYKVTGRSPGDFEQAFQTAITHVQGTGADGNGVYDVLQINPFLELFHIIIYFIASVVGGYILLRQLLMIFIYYVLGIFVLPFSLIVSNERILKSWFFGFLSILLWEPVLTILKVMIVLLPVGNTEFTNVLLSIAFQVIMIFMILKVPQFANLLVNPESGNKFSNKAGSVLRGLPGKAFNASGKAFKALKDNI</sequence>
<feature type="transmembrane region" description="Helical" evidence="1">
    <location>
        <begin position="141"/>
        <end position="159"/>
    </location>
</feature>
<name>A0ABY2R4P2_9FLAO</name>
<gene>
    <name evidence="2" type="ORF">EK417_16230</name>
</gene>